<dbReference type="NCBIfam" id="TIGR01488">
    <property type="entry name" value="HAD-SF-IB"/>
    <property type="match status" value="1"/>
</dbReference>
<gene>
    <name evidence="8" type="ORF">PPERSA_09760</name>
</gene>
<keyword evidence="4 7" id="KW-0460">Magnesium</keyword>
<evidence type="ECO:0000256" key="3">
    <source>
        <dbReference type="ARBA" id="ARBA00022801"/>
    </source>
</evidence>
<keyword evidence="3" id="KW-0378">Hydrolase</keyword>
<dbReference type="OrthoDB" id="10267182at2759"/>
<keyword evidence="9" id="KW-1185">Reference proteome</keyword>
<dbReference type="PANTHER" id="PTHR20889">
    <property type="entry name" value="PHOSPHATASE, ORPHAN 1, 2"/>
    <property type="match status" value="1"/>
</dbReference>
<feature type="binding site" evidence="6">
    <location>
        <position position="118"/>
    </location>
    <ligand>
        <name>substrate</name>
    </ligand>
</feature>
<feature type="active site" description="Nucleophile" evidence="5">
    <location>
        <position position="24"/>
    </location>
</feature>
<dbReference type="SUPFAM" id="SSF56784">
    <property type="entry name" value="HAD-like"/>
    <property type="match status" value="1"/>
</dbReference>
<dbReference type="InterPro" id="IPR006384">
    <property type="entry name" value="HAD_hydro_PyrdxlP_Pase-like"/>
</dbReference>
<reference evidence="8 9" key="1">
    <citation type="journal article" date="2015" name="Sci. Rep.">
        <title>Genome of the facultative scuticociliatosis pathogen Pseudocohnilembus persalinus provides insight into its virulence through horizontal gene transfer.</title>
        <authorList>
            <person name="Xiong J."/>
            <person name="Wang G."/>
            <person name="Cheng J."/>
            <person name="Tian M."/>
            <person name="Pan X."/>
            <person name="Warren A."/>
            <person name="Jiang C."/>
            <person name="Yuan D."/>
            <person name="Miao W."/>
        </authorList>
    </citation>
    <scope>NUCLEOTIDE SEQUENCE [LARGE SCALE GENOMIC DNA]</scope>
    <source>
        <strain evidence="8">36N120E</strain>
    </source>
</reference>
<dbReference type="Pfam" id="PF06888">
    <property type="entry name" value="Put_Phosphatase"/>
    <property type="match status" value="1"/>
</dbReference>
<dbReference type="InterPro" id="IPR016965">
    <property type="entry name" value="Pase_PHOSPHO-typ"/>
</dbReference>
<dbReference type="InParanoid" id="A0A0V0QTP5"/>
<proteinExistence type="predicted"/>
<dbReference type="EMBL" id="LDAU01000105">
    <property type="protein sequence ID" value="KRX05620.1"/>
    <property type="molecule type" value="Genomic_DNA"/>
</dbReference>
<dbReference type="NCBIfam" id="TIGR01489">
    <property type="entry name" value="DKMTPPase-SF"/>
    <property type="match status" value="1"/>
</dbReference>
<dbReference type="GO" id="GO:0046872">
    <property type="term" value="F:metal ion binding"/>
    <property type="evidence" value="ECO:0007669"/>
    <property type="project" value="UniProtKB-KW"/>
</dbReference>
<evidence type="ECO:0000256" key="6">
    <source>
        <dbReference type="PIRSR" id="PIRSR031051-2"/>
    </source>
</evidence>
<dbReference type="Proteomes" id="UP000054937">
    <property type="component" value="Unassembled WGS sequence"/>
</dbReference>
<feature type="binding site" evidence="7">
    <location>
        <position position="199"/>
    </location>
    <ligand>
        <name>Mg(2+)</name>
        <dbReference type="ChEBI" id="CHEBI:18420"/>
    </ligand>
</feature>
<dbReference type="InterPro" id="IPR023214">
    <property type="entry name" value="HAD_sf"/>
</dbReference>
<name>A0A0V0QTP5_PSEPJ</name>
<evidence type="ECO:0000313" key="9">
    <source>
        <dbReference type="Proteomes" id="UP000054937"/>
    </source>
</evidence>
<protein>
    <submittedName>
        <fullName evidence="8">HAD-like domain</fullName>
    </submittedName>
</protein>
<evidence type="ECO:0000256" key="1">
    <source>
        <dbReference type="ARBA" id="ARBA00001946"/>
    </source>
</evidence>
<comment type="cofactor">
    <cofactor evidence="1 7">
        <name>Mg(2+)</name>
        <dbReference type="ChEBI" id="CHEBI:18420"/>
    </cofactor>
</comment>
<dbReference type="PIRSF" id="PIRSF031051">
    <property type="entry name" value="PyrdxlP_Pase_PHOSPHO2"/>
    <property type="match status" value="1"/>
</dbReference>
<dbReference type="InterPro" id="IPR036412">
    <property type="entry name" value="HAD-like_sf"/>
</dbReference>
<comment type="caution">
    <text evidence="8">The sequence shown here is derived from an EMBL/GenBank/DDBJ whole genome shotgun (WGS) entry which is preliminary data.</text>
</comment>
<dbReference type="Gene3D" id="3.40.50.1000">
    <property type="entry name" value="HAD superfamily/HAD-like"/>
    <property type="match status" value="1"/>
</dbReference>
<evidence type="ECO:0000256" key="7">
    <source>
        <dbReference type="PIRSR" id="PIRSR031051-3"/>
    </source>
</evidence>
<dbReference type="AlphaFoldDB" id="A0A0V0QTP5"/>
<feature type="binding site" evidence="7">
    <location>
        <position position="26"/>
    </location>
    <ligand>
        <name>Mg(2+)</name>
        <dbReference type="ChEBI" id="CHEBI:18420"/>
    </ligand>
</feature>
<dbReference type="PANTHER" id="PTHR20889:SF12">
    <property type="entry name" value="LP01149P"/>
    <property type="match status" value="1"/>
</dbReference>
<evidence type="ECO:0000256" key="5">
    <source>
        <dbReference type="PIRSR" id="PIRSR031051-1"/>
    </source>
</evidence>
<feature type="binding site" evidence="6">
    <location>
        <position position="35"/>
    </location>
    <ligand>
        <name>substrate</name>
    </ligand>
</feature>
<feature type="binding site" evidence="7">
    <location>
        <position position="24"/>
    </location>
    <ligand>
        <name>Mg(2+)</name>
        <dbReference type="ChEBI" id="CHEBI:18420"/>
    </ligand>
</feature>
<feature type="active site" description="Proton donor" evidence="5">
    <location>
        <position position="26"/>
    </location>
</feature>
<sequence length="264" mass="31378">MEQIQYNKDVQTSQKLKKNLFIFDFDHTIIEDNSDTTIFDLIDDKEKIKQMYKQVPDKSWTLFVNRVLDYMFTDLKIDATRLMEFQQSNRILLTQGMEQLLKYITDDQGSNDAIIVSDSNTYYIQWILQKFNINNIFNGIYTNQGYIDENKLLKITPYHQHMCQECPSNLCKQQVVQEYLENQQKNHQTDYENIYYIGDGGNDFCPLKLLQNKPGSVFVRKGFALEKKIPQIKEYLNEEQILVWQDGLEILEHIQQKQAKLEKQ</sequence>
<dbReference type="OMA" id="HNLADCF"/>
<evidence type="ECO:0000256" key="4">
    <source>
        <dbReference type="ARBA" id="ARBA00022842"/>
    </source>
</evidence>
<keyword evidence="2 7" id="KW-0479">Metal-binding</keyword>
<evidence type="ECO:0000256" key="2">
    <source>
        <dbReference type="ARBA" id="ARBA00022723"/>
    </source>
</evidence>
<accession>A0A0V0QTP5</accession>
<evidence type="ECO:0000313" key="8">
    <source>
        <dbReference type="EMBL" id="KRX05620.1"/>
    </source>
</evidence>
<dbReference type="GO" id="GO:0016791">
    <property type="term" value="F:phosphatase activity"/>
    <property type="evidence" value="ECO:0007669"/>
    <property type="project" value="InterPro"/>
</dbReference>
<organism evidence="8 9">
    <name type="scientific">Pseudocohnilembus persalinus</name>
    <name type="common">Ciliate</name>
    <dbReference type="NCBI Taxonomy" id="266149"/>
    <lineage>
        <taxon>Eukaryota</taxon>
        <taxon>Sar</taxon>
        <taxon>Alveolata</taxon>
        <taxon>Ciliophora</taxon>
        <taxon>Intramacronucleata</taxon>
        <taxon>Oligohymenophorea</taxon>
        <taxon>Scuticociliatia</taxon>
        <taxon>Philasterida</taxon>
        <taxon>Pseudocohnilembidae</taxon>
        <taxon>Pseudocohnilembus</taxon>
    </lineage>
</organism>